<accession>A0A7W9FKP9</accession>
<sequence length="172" mass="19052">MIKPLVIGLWACLVTLAASYAGAYWAAGLPPKAKEEPFLAGLEYRRVDPINIPMILDGQIRGYVIAKLVFTADAATLRKLPIEPQIFVTDAAFSEIYTNGRVEFGKLSKYNLAEIMSNIKNNVNAKLNAPVIQEVLVDGLNYIDRTEIRALANRMTQPAEPRAVRQIEPSTH</sequence>
<feature type="signal peptide" evidence="1">
    <location>
        <begin position="1"/>
        <end position="23"/>
    </location>
</feature>
<dbReference type="RefSeq" id="WP_183851636.1">
    <property type="nucleotide sequence ID" value="NZ_JACHOO010000001.1"/>
</dbReference>
<keyword evidence="1" id="KW-0732">Signal</keyword>
<proteinExistence type="predicted"/>
<evidence type="ECO:0000313" key="2">
    <source>
        <dbReference type="EMBL" id="MBB5751049.1"/>
    </source>
</evidence>
<organism evidence="2 3">
    <name type="scientific">Prosthecomicrobium pneumaticum</name>
    <dbReference type="NCBI Taxonomy" id="81895"/>
    <lineage>
        <taxon>Bacteria</taxon>
        <taxon>Pseudomonadati</taxon>
        <taxon>Pseudomonadota</taxon>
        <taxon>Alphaproteobacteria</taxon>
        <taxon>Hyphomicrobiales</taxon>
        <taxon>Kaistiaceae</taxon>
        <taxon>Prosthecomicrobium</taxon>
    </lineage>
</organism>
<keyword evidence="3" id="KW-1185">Reference proteome</keyword>
<reference evidence="2 3" key="1">
    <citation type="submission" date="2020-08" db="EMBL/GenBank/DDBJ databases">
        <title>Genomic Encyclopedia of Type Strains, Phase IV (KMG-IV): sequencing the most valuable type-strain genomes for metagenomic binning, comparative biology and taxonomic classification.</title>
        <authorList>
            <person name="Goeker M."/>
        </authorList>
    </citation>
    <scope>NUCLEOTIDE SEQUENCE [LARGE SCALE GENOMIC DNA]</scope>
    <source>
        <strain evidence="2 3">DSM 16268</strain>
    </source>
</reference>
<comment type="caution">
    <text evidence="2">The sequence shown here is derived from an EMBL/GenBank/DDBJ whole genome shotgun (WGS) entry which is preliminary data.</text>
</comment>
<dbReference type="EMBL" id="JACHOO010000001">
    <property type="protein sequence ID" value="MBB5751049.1"/>
    <property type="molecule type" value="Genomic_DNA"/>
</dbReference>
<gene>
    <name evidence="2" type="ORF">GGQ63_000092</name>
</gene>
<dbReference type="Proteomes" id="UP000523821">
    <property type="component" value="Unassembled WGS sequence"/>
</dbReference>
<feature type="chain" id="PRO_5031155916" evidence="1">
    <location>
        <begin position="24"/>
        <end position="172"/>
    </location>
</feature>
<evidence type="ECO:0000256" key="1">
    <source>
        <dbReference type="SAM" id="SignalP"/>
    </source>
</evidence>
<name>A0A7W9FKP9_9HYPH</name>
<protein>
    <submittedName>
        <fullName evidence="2">Uncharacterized protein</fullName>
    </submittedName>
</protein>
<evidence type="ECO:0000313" key="3">
    <source>
        <dbReference type="Proteomes" id="UP000523821"/>
    </source>
</evidence>
<dbReference type="AlphaFoldDB" id="A0A7W9FKP9"/>